<protein>
    <submittedName>
        <fullName evidence="1">Uncharacterized protein</fullName>
    </submittedName>
</protein>
<organism evidence="1 2">
    <name type="scientific">Schleiferilactobacillus harbinensis</name>
    <dbReference type="NCBI Taxonomy" id="304207"/>
    <lineage>
        <taxon>Bacteria</taxon>
        <taxon>Bacillati</taxon>
        <taxon>Bacillota</taxon>
        <taxon>Bacilli</taxon>
        <taxon>Lactobacillales</taxon>
        <taxon>Lactobacillaceae</taxon>
        <taxon>Schleiferilactobacillus</taxon>
    </lineage>
</organism>
<dbReference type="RefSeq" id="WP_152260043.1">
    <property type="nucleotide sequence ID" value="NZ_CP045143.1"/>
</dbReference>
<proteinExistence type="predicted"/>
<accession>A0A5P8M1C1</accession>
<sequence length="96" mass="11003">MAIGIFVTEMDRLDYQGGAIINAALNGRYYKKAYAAIQEALPDYTWHELKLSETLDFKDQPDLIIASRNVVPYIEAIEQCFPDAKVEKYDTWAQPK</sequence>
<reference evidence="1 2" key="1">
    <citation type="submission" date="2019-10" db="EMBL/GenBank/DDBJ databases">
        <title>The completed genome of Lactobacillus harbinensis M1.</title>
        <authorList>
            <person name="Zheng Y."/>
        </authorList>
    </citation>
    <scope>NUCLEOTIDE SEQUENCE [LARGE SCALE GENOMIC DNA]</scope>
    <source>
        <strain evidence="1 2">M1</strain>
    </source>
</reference>
<evidence type="ECO:0000313" key="1">
    <source>
        <dbReference type="EMBL" id="QFR22085.1"/>
    </source>
</evidence>
<dbReference type="AlphaFoldDB" id="A0A5P8M1C1"/>
<dbReference type="KEGG" id="lhb:D1010_00735"/>
<name>A0A5P8M1C1_9LACO</name>
<dbReference type="Proteomes" id="UP000326779">
    <property type="component" value="Chromosome"/>
</dbReference>
<dbReference type="EMBL" id="CP045143">
    <property type="protein sequence ID" value="QFR22085.1"/>
    <property type="molecule type" value="Genomic_DNA"/>
</dbReference>
<gene>
    <name evidence="1" type="ORF">D1010_00735</name>
</gene>
<evidence type="ECO:0000313" key="2">
    <source>
        <dbReference type="Proteomes" id="UP000326779"/>
    </source>
</evidence>